<comment type="caution">
    <text evidence="2">The sequence shown here is derived from an EMBL/GenBank/DDBJ whole genome shotgun (WGS) entry which is preliminary data.</text>
</comment>
<name>A0A1V4EQ76_9BACL</name>
<dbReference type="Pfam" id="PF04977">
    <property type="entry name" value="DivIC"/>
    <property type="match status" value="1"/>
</dbReference>
<keyword evidence="1" id="KW-0812">Transmembrane</keyword>
<proteinExistence type="predicted"/>
<keyword evidence="1" id="KW-0472">Membrane</keyword>
<protein>
    <recommendedName>
        <fullName evidence="4">Septum formation initiator</fullName>
    </recommendedName>
</protein>
<keyword evidence="3" id="KW-1185">Reference proteome</keyword>
<accession>A0A1V4EQ76</accession>
<sequence length="180" mass="20487">MARCHFGQRAKTLWNSSGSVWAKKNAAKHRYREGKVGCCAEKNYKMDSSFERRRQSGCAGRSRGVKEDRMKQPSNVVQIASGSRLRSRFKLRYLVVATFLVWGGYVYFFVQRPLLLQQAFAKQQVISQLQNARILADSLSRQVKNLSTDSYIAQLAEQKYNLIQPGEILFTTGNANNSPK</sequence>
<organism evidence="2 3">
    <name type="scientific">Ferroacidibacillus organovorans</name>
    <dbReference type="NCBI Taxonomy" id="1765683"/>
    <lineage>
        <taxon>Bacteria</taxon>
        <taxon>Bacillati</taxon>
        <taxon>Bacillota</taxon>
        <taxon>Bacilli</taxon>
        <taxon>Bacillales</taxon>
        <taxon>Alicyclobacillaceae</taxon>
        <taxon>Ferroacidibacillus</taxon>
    </lineage>
</organism>
<evidence type="ECO:0008006" key="4">
    <source>
        <dbReference type="Google" id="ProtNLM"/>
    </source>
</evidence>
<gene>
    <name evidence="2" type="ORF">B2M26_14300</name>
</gene>
<dbReference type="EMBL" id="MWPS01000046">
    <property type="protein sequence ID" value="OPG15000.1"/>
    <property type="molecule type" value="Genomic_DNA"/>
</dbReference>
<reference evidence="2 3" key="1">
    <citation type="submission" date="2017-02" db="EMBL/GenBank/DDBJ databases">
        <title>Draft genome of Acidibacillus ferrooxidans Huett2.</title>
        <authorList>
            <person name="Schopf S."/>
        </authorList>
    </citation>
    <scope>NUCLEOTIDE SEQUENCE [LARGE SCALE GENOMIC DNA]</scope>
    <source>
        <strain evidence="2 3">Huett2</strain>
    </source>
</reference>
<evidence type="ECO:0000313" key="3">
    <source>
        <dbReference type="Proteomes" id="UP000190229"/>
    </source>
</evidence>
<evidence type="ECO:0000313" key="2">
    <source>
        <dbReference type="EMBL" id="OPG15000.1"/>
    </source>
</evidence>
<dbReference type="Proteomes" id="UP000190229">
    <property type="component" value="Unassembled WGS sequence"/>
</dbReference>
<evidence type="ECO:0000256" key="1">
    <source>
        <dbReference type="SAM" id="Phobius"/>
    </source>
</evidence>
<keyword evidence="1" id="KW-1133">Transmembrane helix</keyword>
<feature type="transmembrane region" description="Helical" evidence="1">
    <location>
        <begin position="91"/>
        <end position="110"/>
    </location>
</feature>
<dbReference type="AlphaFoldDB" id="A0A1V4EQ76"/>
<dbReference type="InterPro" id="IPR007060">
    <property type="entry name" value="FtsL/DivIC"/>
</dbReference>